<evidence type="ECO:0000256" key="11">
    <source>
        <dbReference type="PROSITE-ProRule" id="PRU10144"/>
    </source>
</evidence>
<feature type="short sequence motif" description="TonB C-terminal box" evidence="11">
    <location>
        <begin position="935"/>
        <end position="952"/>
    </location>
</feature>
<keyword evidence="8 9" id="KW-0998">Cell outer membrane</keyword>
<dbReference type="InterPro" id="IPR036942">
    <property type="entry name" value="Beta-barrel_TonB_sf"/>
</dbReference>
<keyword evidence="4 9" id="KW-0812">Transmembrane</keyword>
<dbReference type="Gene3D" id="2.170.130.10">
    <property type="entry name" value="TonB-dependent receptor, plug domain"/>
    <property type="match status" value="1"/>
</dbReference>
<evidence type="ECO:0000256" key="3">
    <source>
        <dbReference type="ARBA" id="ARBA00022452"/>
    </source>
</evidence>
<evidence type="ECO:0000256" key="4">
    <source>
        <dbReference type="ARBA" id="ARBA00022692"/>
    </source>
</evidence>
<dbReference type="InterPro" id="IPR037066">
    <property type="entry name" value="Plug_dom_sf"/>
</dbReference>
<accession>A0A7Z2ZGG0</accession>
<feature type="domain" description="TonB-dependent receptor plug" evidence="15">
    <location>
        <begin position="59"/>
        <end position="168"/>
    </location>
</feature>
<protein>
    <submittedName>
        <fullName evidence="16">TonB-dependent receptor</fullName>
    </submittedName>
</protein>
<dbReference type="PROSITE" id="PS52016">
    <property type="entry name" value="TONB_DEPENDENT_REC_3"/>
    <property type="match status" value="1"/>
</dbReference>
<evidence type="ECO:0000256" key="7">
    <source>
        <dbReference type="ARBA" id="ARBA00023136"/>
    </source>
</evidence>
<dbReference type="SUPFAM" id="SSF56935">
    <property type="entry name" value="Porins"/>
    <property type="match status" value="1"/>
</dbReference>
<gene>
    <name evidence="16" type="ORF">HG421_05000</name>
</gene>
<evidence type="ECO:0000313" key="17">
    <source>
        <dbReference type="Proteomes" id="UP000503498"/>
    </source>
</evidence>
<dbReference type="GO" id="GO:0009279">
    <property type="term" value="C:cell outer membrane"/>
    <property type="evidence" value="ECO:0007669"/>
    <property type="project" value="UniProtKB-SubCell"/>
</dbReference>
<evidence type="ECO:0000256" key="5">
    <source>
        <dbReference type="ARBA" id="ARBA00022729"/>
    </source>
</evidence>
<dbReference type="PROSITE" id="PS01156">
    <property type="entry name" value="TONB_DEPENDENT_REC_2"/>
    <property type="match status" value="1"/>
</dbReference>
<evidence type="ECO:0000259" key="15">
    <source>
        <dbReference type="Pfam" id="PF07715"/>
    </source>
</evidence>
<dbReference type="InterPro" id="IPR010917">
    <property type="entry name" value="TonB_rcpt_CS"/>
</dbReference>
<name>A0A7Z2ZGG0_XANCA</name>
<evidence type="ECO:0000259" key="14">
    <source>
        <dbReference type="Pfam" id="PF00593"/>
    </source>
</evidence>
<evidence type="ECO:0000256" key="6">
    <source>
        <dbReference type="ARBA" id="ARBA00023077"/>
    </source>
</evidence>
<comment type="similarity">
    <text evidence="9 12">Belongs to the TonB-dependent receptor family.</text>
</comment>
<dbReference type="Gene3D" id="2.40.170.20">
    <property type="entry name" value="TonB-dependent receptor, beta-barrel domain"/>
    <property type="match status" value="1"/>
</dbReference>
<keyword evidence="6 10" id="KW-0798">TonB box</keyword>
<dbReference type="Pfam" id="PF07715">
    <property type="entry name" value="Plug"/>
    <property type="match status" value="1"/>
</dbReference>
<feature type="chain" id="PRO_5030587023" evidence="13">
    <location>
        <begin position="32"/>
        <end position="952"/>
    </location>
</feature>
<dbReference type="PANTHER" id="PTHR47234:SF2">
    <property type="entry name" value="TONB-DEPENDENT RECEPTOR"/>
    <property type="match status" value="1"/>
</dbReference>
<dbReference type="RefSeq" id="WP_169705477.1">
    <property type="nucleotide sequence ID" value="NZ_CP051651.1"/>
</dbReference>
<evidence type="ECO:0000313" key="16">
    <source>
        <dbReference type="EMBL" id="QJD67141.1"/>
    </source>
</evidence>
<evidence type="ECO:0000256" key="12">
    <source>
        <dbReference type="RuleBase" id="RU003357"/>
    </source>
</evidence>
<keyword evidence="7 9" id="KW-0472">Membrane</keyword>
<feature type="signal peptide" evidence="13">
    <location>
        <begin position="1"/>
        <end position="31"/>
    </location>
</feature>
<keyword evidence="3 9" id="KW-1134">Transmembrane beta strand</keyword>
<sequence>MRLKTSKLRDAIRVSLTVGAAALAFTGAAMAQDAPSADAKTLDTITVSPTGTRIKSQTMTASSPVAEINKEEFQYTGSTKVEDLINQYPQLAASFDNFSNNGSLGYATVDLRGLGAQRTLTLVNGRRIPKGIGESPDISIIPAALVRRVDVLTGGASAVYGSDAVAGVVNFVLDDEFEGVNVDIGYNAYQHDNGNKLMRGLMDEAGYDYPTGNSGFDGISRNVDLAIGGSFGESGHATAWATWRENDPLLQGQRDYSACALSTAGTACGGSATADPANFYVVAPSAGAFYVQPSAGGTWSQVASPNLYNFAPLNYYQRPDTRYTAGTNIKYEVNEHFKPYLETLFVNRKSSTQIAPSGAFFTDLNVNCATSVIGSLCNDVGITDDEFTVYVAKRNVEGGPRITDSDTNSFSITTGAQGDINDNWSYDASFTYNRSTTKSENRNDFVTTRVRDALLGCQPGSFDGCVPYSVWNDSVTAAEAEALQGVGIVNYETSMRVFNAYVTGNFGYSLPWAGDNPISVVGGVETRNETFRRIADSNMQIGNFTGLGGPTSNVSGDIGVKELFLEGAVPLLANVGSLDHLDMQLGYRYSDYDISGGVSTYKAGLGATFVDGKYHLRAGWNRAIRAPNVTELYNENTINLWSGSDPCAGANPVFTQAQCANTGVTAAQYGRVAANPAGQYNEIGGGNTALQPETANTWTVGFAASPVKGLDLSVDYYDIKIDDAIRAIGSSNILTACGVTGNADLCSRIRRNATTGDLFRGSDADVSGLIFNSQDNFGSLHFQGIDLTASYAWSIGPGRLTASMMGSYAIKQEYEPVPGVQEVTYDCAGVVNVACNSAEWRHVLSTRYSFDRYTVGLRWRYIGELDYQNTDGTRGTTDVRLVNQDNKVSAYNYFDLSGSVQLGDYVTWTLGINNIADKEPPLVGGSLTFNGNSLGGYDQAGRYFFTSVGLRF</sequence>
<evidence type="ECO:0000256" key="8">
    <source>
        <dbReference type="ARBA" id="ARBA00023237"/>
    </source>
</evidence>
<keyword evidence="16" id="KW-0675">Receptor</keyword>
<dbReference type="Proteomes" id="UP000503498">
    <property type="component" value="Chromosome"/>
</dbReference>
<dbReference type="InterPro" id="IPR012910">
    <property type="entry name" value="Plug_dom"/>
</dbReference>
<comment type="subcellular location">
    <subcellularLocation>
        <location evidence="1 9">Cell outer membrane</location>
        <topology evidence="1 9">Multi-pass membrane protein</topology>
    </subcellularLocation>
</comment>
<organism evidence="16 17">
    <name type="scientific">Xanthomonas campestris pv. badrii</name>
    <dbReference type="NCBI Taxonomy" id="149696"/>
    <lineage>
        <taxon>Bacteria</taxon>
        <taxon>Pseudomonadati</taxon>
        <taxon>Pseudomonadota</taxon>
        <taxon>Gammaproteobacteria</taxon>
        <taxon>Lysobacterales</taxon>
        <taxon>Lysobacteraceae</taxon>
        <taxon>Xanthomonas</taxon>
    </lineage>
</organism>
<evidence type="ECO:0000256" key="10">
    <source>
        <dbReference type="PROSITE-ProRule" id="PRU10143"/>
    </source>
</evidence>
<feature type="short sequence motif" description="TonB box" evidence="10">
    <location>
        <begin position="44"/>
        <end position="50"/>
    </location>
</feature>
<keyword evidence="2 9" id="KW-0813">Transport</keyword>
<dbReference type="InterPro" id="IPR039426">
    <property type="entry name" value="TonB-dep_rcpt-like"/>
</dbReference>
<evidence type="ECO:0000256" key="1">
    <source>
        <dbReference type="ARBA" id="ARBA00004571"/>
    </source>
</evidence>
<dbReference type="PANTHER" id="PTHR47234">
    <property type="match status" value="1"/>
</dbReference>
<evidence type="ECO:0000256" key="9">
    <source>
        <dbReference type="PROSITE-ProRule" id="PRU01360"/>
    </source>
</evidence>
<keyword evidence="5 13" id="KW-0732">Signal</keyword>
<dbReference type="PROSITE" id="PS00430">
    <property type="entry name" value="TONB_DEPENDENT_REC_1"/>
    <property type="match status" value="1"/>
</dbReference>
<dbReference type="InterPro" id="IPR010916">
    <property type="entry name" value="TonB_box_CS"/>
</dbReference>
<reference evidence="16 17" key="1">
    <citation type="submission" date="2020-04" db="EMBL/GenBank/DDBJ databases">
        <title>Genome-Wide Identification of 5-Methylcytosine Sites in Bacterial Genomes By High-Throughput Sequencing of MspJI Restriction Fragments.</title>
        <authorList>
            <person name="Wu V."/>
        </authorList>
    </citation>
    <scope>NUCLEOTIDE SEQUENCE [LARGE SCALE GENOMIC DNA]</scope>
    <source>
        <strain evidence="16 17">NEB122</strain>
    </source>
</reference>
<dbReference type="CDD" id="cd01347">
    <property type="entry name" value="ligand_gated_channel"/>
    <property type="match status" value="1"/>
</dbReference>
<feature type="domain" description="TonB-dependent receptor-like beta-barrel" evidence="14">
    <location>
        <begin position="400"/>
        <end position="915"/>
    </location>
</feature>
<reference evidence="16 17" key="2">
    <citation type="submission" date="2020-04" db="EMBL/GenBank/DDBJ databases">
        <authorList>
            <person name="Fomenkov A."/>
            <person name="Anton B.P."/>
            <person name="Roberts R.J."/>
        </authorList>
    </citation>
    <scope>NUCLEOTIDE SEQUENCE [LARGE SCALE GENOMIC DNA]</scope>
    <source>
        <strain evidence="16 17">NEB122</strain>
    </source>
</reference>
<dbReference type="Pfam" id="PF00593">
    <property type="entry name" value="TonB_dep_Rec_b-barrel"/>
    <property type="match status" value="1"/>
</dbReference>
<proteinExistence type="inferred from homology"/>
<dbReference type="InterPro" id="IPR000531">
    <property type="entry name" value="Beta-barrel_TonB"/>
</dbReference>
<dbReference type="AlphaFoldDB" id="A0A7Z2ZGG0"/>
<dbReference type="EMBL" id="CP051651">
    <property type="protein sequence ID" value="QJD67141.1"/>
    <property type="molecule type" value="Genomic_DNA"/>
</dbReference>
<evidence type="ECO:0000256" key="13">
    <source>
        <dbReference type="SAM" id="SignalP"/>
    </source>
</evidence>
<evidence type="ECO:0000256" key="2">
    <source>
        <dbReference type="ARBA" id="ARBA00022448"/>
    </source>
</evidence>